<feature type="transmembrane region" description="Helical" evidence="1">
    <location>
        <begin position="37"/>
        <end position="56"/>
    </location>
</feature>
<feature type="transmembrane region" description="Helical" evidence="1">
    <location>
        <begin position="129"/>
        <end position="150"/>
    </location>
</feature>
<keyword evidence="3" id="KW-1185">Reference proteome</keyword>
<keyword evidence="1" id="KW-0472">Membrane</keyword>
<reference evidence="2 3" key="1">
    <citation type="submission" date="2023-03" db="EMBL/GenBank/DDBJ databases">
        <title>Roseibium porphyridii sp. nov. and Roseibium rhodosorbium sp. nov. isolated from marine algae, Porphyridium cruentum and Rhodosorus marinus, respectively.</title>
        <authorList>
            <person name="Lee M.W."/>
            <person name="Choi B.J."/>
            <person name="Lee J.K."/>
            <person name="Choi D.G."/>
            <person name="Baek J.H."/>
            <person name="Bayburt H."/>
            <person name="Kim J.M."/>
            <person name="Han D.M."/>
            <person name="Kim K.H."/>
            <person name="Jeon C.O."/>
        </authorList>
    </citation>
    <scope>NUCLEOTIDE SEQUENCE [LARGE SCALE GENOMIC DNA]</scope>
    <source>
        <strain evidence="2 3">KMA01</strain>
    </source>
</reference>
<evidence type="ECO:0008006" key="4">
    <source>
        <dbReference type="Google" id="ProtNLM"/>
    </source>
</evidence>
<organism evidence="2 3">
    <name type="scientific">Roseibium porphyridii</name>
    <dbReference type="NCBI Taxonomy" id="2866279"/>
    <lineage>
        <taxon>Bacteria</taxon>
        <taxon>Pseudomonadati</taxon>
        <taxon>Pseudomonadota</taxon>
        <taxon>Alphaproteobacteria</taxon>
        <taxon>Hyphomicrobiales</taxon>
        <taxon>Stappiaceae</taxon>
        <taxon>Roseibium</taxon>
    </lineage>
</organism>
<protein>
    <recommendedName>
        <fullName evidence="4">DMT family transporter</fullName>
    </recommendedName>
</protein>
<evidence type="ECO:0000313" key="3">
    <source>
        <dbReference type="Proteomes" id="UP001209803"/>
    </source>
</evidence>
<accession>A0ABY8F5K7</accession>
<keyword evidence="1" id="KW-0812">Transmembrane</keyword>
<dbReference type="EMBL" id="CP120863">
    <property type="protein sequence ID" value="WFE90661.1"/>
    <property type="molecule type" value="Genomic_DNA"/>
</dbReference>
<feature type="transmembrane region" description="Helical" evidence="1">
    <location>
        <begin position="68"/>
        <end position="89"/>
    </location>
</feature>
<feature type="transmembrane region" description="Helical" evidence="1">
    <location>
        <begin position="227"/>
        <end position="245"/>
    </location>
</feature>
<dbReference type="Proteomes" id="UP001209803">
    <property type="component" value="Chromosome"/>
</dbReference>
<sequence>MSPTQVGIVFCLAFVTLEAFQAVYLGTVFQNVSSFLVGAWVFGISVCGCTLATLLVRPNEIVASVRAWKTVVALNLFAALTWTSYFAAVQLIEPAVVFTIFSGMVPLGTIMGARLGLPEAASPSTRASQVGHLTILISLLVLAAITILGYSGFVRGGMIDALVGLGLSAFSGGCTAFVILYSVRLNTRGVGPLAQFGLRFVLYALVAFTAFKFGIDDKAQETPAGELTLIVLVGLAVIAFPLYLVQKAVPLVSASVIAAITALGPAMVFVLQLFDGRTHYSMLTLTGLSIYMTGALLAVFGTIMPKAQSTKSAVIYLEAKTEHSDKVEHVSGQLS</sequence>
<dbReference type="RefSeq" id="WP_265682710.1">
    <property type="nucleotide sequence ID" value="NZ_CP120863.1"/>
</dbReference>
<feature type="transmembrane region" description="Helical" evidence="1">
    <location>
        <begin position="162"/>
        <end position="184"/>
    </location>
</feature>
<feature type="transmembrane region" description="Helical" evidence="1">
    <location>
        <begin position="196"/>
        <end position="215"/>
    </location>
</feature>
<evidence type="ECO:0000313" key="2">
    <source>
        <dbReference type="EMBL" id="WFE90661.1"/>
    </source>
</evidence>
<keyword evidence="1" id="KW-1133">Transmembrane helix</keyword>
<evidence type="ECO:0000256" key="1">
    <source>
        <dbReference type="SAM" id="Phobius"/>
    </source>
</evidence>
<feature type="transmembrane region" description="Helical" evidence="1">
    <location>
        <begin position="280"/>
        <end position="303"/>
    </location>
</feature>
<name>A0ABY8F5K7_9HYPH</name>
<proteinExistence type="predicted"/>
<feature type="transmembrane region" description="Helical" evidence="1">
    <location>
        <begin position="252"/>
        <end position="274"/>
    </location>
</feature>
<feature type="transmembrane region" description="Helical" evidence="1">
    <location>
        <begin position="95"/>
        <end position="117"/>
    </location>
</feature>
<gene>
    <name evidence="2" type="ORF">K1718_04750</name>
</gene>